<protein>
    <submittedName>
        <fullName evidence="2">Uncharacterized protein</fullName>
    </submittedName>
</protein>
<gene>
    <name evidence="2" type="ORF">Tcan_14189</name>
</gene>
<proteinExistence type="predicted"/>
<dbReference type="STRING" id="6265.A0A0B2W0G6"/>
<comment type="caution">
    <text evidence="2">The sequence shown here is derived from an EMBL/GenBank/DDBJ whole genome shotgun (WGS) entry which is preliminary data.</text>
</comment>
<sequence length="132" mass="14760">MVLYPSTNSDFLRNHEGDHEIRPVDFRLFKSVEERKPGASYETLIVMGPLPLVVIFTAVVAYATHHHRAPIIDLGGADELVGSLREDRTIVSIVPELSVLPETGKLLYDSFRNKLIASNDWSSDLISKSISR</sequence>
<accession>A0A0B2W0G6</accession>
<dbReference type="OrthoDB" id="10539483at2759"/>
<name>A0A0B2W0G6_TOXCA</name>
<evidence type="ECO:0000313" key="3">
    <source>
        <dbReference type="Proteomes" id="UP000031036"/>
    </source>
</evidence>
<keyword evidence="3" id="KW-1185">Reference proteome</keyword>
<keyword evidence="1" id="KW-0812">Transmembrane</keyword>
<dbReference type="EMBL" id="JPKZ01000480">
    <property type="protein sequence ID" value="KHN87122.1"/>
    <property type="molecule type" value="Genomic_DNA"/>
</dbReference>
<keyword evidence="1" id="KW-0472">Membrane</keyword>
<dbReference type="Proteomes" id="UP000031036">
    <property type="component" value="Unassembled WGS sequence"/>
</dbReference>
<organism evidence="2 3">
    <name type="scientific">Toxocara canis</name>
    <name type="common">Canine roundworm</name>
    <dbReference type="NCBI Taxonomy" id="6265"/>
    <lineage>
        <taxon>Eukaryota</taxon>
        <taxon>Metazoa</taxon>
        <taxon>Ecdysozoa</taxon>
        <taxon>Nematoda</taxon>
        <taxon>Chromadorea</taxon>
        <taxon>Rhabditida</taxon>
        <taxon>Spirurina</taxon>
        <taxon>Ascaridomorpha</taxon>
        <taxon>Ascaridoidea</taxon>
        <taxon>Toxocaridae</taxon>
        <taxon>Toxocara</taxon>
    </lineage>
</organism>
<keyword evidence="1" id="KW-1133">Transmembrane helix</keyword>
<evidence type="ECO:0000256" key="1">
    <source>
        <dbReference type="SAM" id="Phobius"/>
    </source>
</evidence>
<evidence type="ECO:0000313" key="2">
    <source>
        <dbReference type="EMBL" id="KHN87122.1"/>
    </source>
</evidence>
<feature type="transmembrane region" description="Helical" evidence="1">
    <location>
        <begin position="44"/>
        <end position="63"/>
    </location>
</feature>
<dbReference type="AlphaFoldDB" id="A0A0B2W0G6"/>
<reference evidence="2 3" key="1">
    <citation type="submission" date="2014-11" db="EMBL/GenBank/DDBJ databases">
        <title>Genetic blueprint of the zoonotic pathogen Toxocara canis.</title>
        <authorList>
            <person name="Zhu X.-Q."/>
            <person name="Korhonen P.K."/>
            <person name="Cai H."/>
            <person name="Young N.D."/>
            <person name="Nejsum P."/>
            <person name="von Samson-Himmelstjerna G."/>
            <person name="Boag P.R."/>
            <person name="Tan P."/>
            <person name="Li Q."/>
            <person name="Min J."/>
            <person name="Yang Y."/>
            <person name="Wang X."/>
            <person name="Fang X."/>
            <person name="Hall R.S."/>
            <person name="Hofmann A."/>
            <person name="Sternberg P.W."/>
            <person name="Jex A.R."/>
            <person name="Gasser R.B."/>
        </authorList>
    </citation>
    <scope>NUCLEOTIDE SEQUENCE [LARGE SCALE GENOMIC DNA]</scope>
    <source>
        <strain evidence="2">PN_DK_2014</strain>
    </source>
</reference>